<feature type="region of interest" description="Disordered" evidence="5">
    <location>
        <begin position="14"/>
        <end position="35"/>
    </location>
</feature>
<name>A0A9P4MFW8_9PEZI</name>
<dbReference type="GO" id="GO:0005886">
    <property type="term" value="C:plasma membrane"/>
    <property type="evidence" value="ECO:0007669"/>
    <property type="project" value="TreeGrafter"/>
</dbReference>
<feature type="transmembrane region" description="Helical" evidence="6">
    <location>
        <begin position="211"/>
        <end position="231"/>
    </location>
</feature>
<dbReference type="PROSITE" id="PS50850">
    <property type="entry name" value="MFS"/>
    <property type="match status" value="1"/>
</dbReference>
<feature type="transmembrane region" description="Helical" evidence="6">
    <location>
        <begin position="151"/>
        <end position="172"/>
    </location>
</feature>
<dbReference type="PANTHER" id="PTHR23502">
    <property type="entry name" value="MAJOR FACILITATOR SUPERFAMILY"/>
    <property type="match status" value="1"/>
</dbReference>
<dbReference type="InterPro" id="IPR036259">
    <property type="entry name" value="MFS_trans_sf"/>
</dbReference>
<dbReference type="OrthoDB" id="5403280at2759"/>
<evidence type="ECO:0000313" key="8">
    <source>
        <dbReference type="EMBL" id="KAF2151527.1"/>
    </source>
</evidence>
<evidence type="ECO:0000259" key="7">
    <source>
        <dbReference type="PROSITE" id="PS50850"/>
    </source>
</evidence>
<dbReference type="AlphaFoldDB" id="A0A9P4MFW8"/>
<feature type="transmembrane region" description="Helical" evidence="6">
    <location>
        <begin position="324"/>
        <end position="347"/>
    </location>
</feature>
<evidence type="ECO:0000256" key="3">
    <source>
        <dbReference type="ARBA" id="ARBA00022989"/>
    </source>
</evidence>
<evidence type="ECO:0000313" key="9">
    <source>
        <dbReference type="Proteomes" id="UP000799439"/>
    </source>
</evidence>
<dbReference type="PANTHER" id="PTHR23502:SF52">
    <property type="entry name" value="MULTIDRUG TRANSPORTER, PUTATIVE (AFU_ORTHOLOGUE AFUA_2G17730)-RELATED"/>
    <property type="match status" value="1"/>
</dbReference>
<evidence type="ECO:0000256" key="1">
    <source>
        <dbReference type="ARBA" id="ARBA00004141"/>
    </source>
</evidence>
<dbReference type="InterPro" id="IPR011701">
    <property type="entry name" value="MFS"/>
</dbReference>
<feature type="transmembrane region" description="Helical" evidence="6">
    <location>
        <begin position="184"/>
        <end position="205"/>
    </location>
</feature>
<comment type="subcellular location">
    <subcellularLocation>
        <location evidence="1">Membrane</location>
        <topology evidence="1">Multi-pass membrane protein</topology>
    </subcellularLocation>
</comment>
<sequence length="511" mass="55575">MSNDTRELEHELAGLSTSAKLPRGSPPATLVTWNGSEDPDDPYNWTTRKKWLTIGLGMLASFVCSVNGTILAVAHEPISQEFGIPNERFPEFYYTTTAWGIGAALFPLFLFPLMEDLGVRPLLLGTYLCFTCSLIPVGFAQNFATVVVVRFFSGGCVPLMSDAVATIASNVFHGDRARSVPICLYVLIYLGATSLGPVIGALILRSLNWRWIGHVELMFTAAFFPFLAFGLPETRGLVILRAKAEALRRQGRTIHTAEDSKNTNFARSLVEGLQRPVSMLLRESVVSVAAVWAAFSLGSIYLFTQSVEKVYEQLYGWDAISAGYVQSAIVVGEAIGAVLSLFANSWYYKSATRNTEVPGTPVPEARLYPAIIGGFFGVSGGMLLYGWAAYSRIHWIVITTGLTMVGFGSTAVVISIANYLIDAYSKYAASALAAVGLVENVSIALLPLAAPAMYTRLGFHWASTLLAFVSLVLASMPLVVIVWGKSIRAHSPFMKEAVIDRRRHIQLSSVV</sequence>
<dbReference type="Gene3D" id="1.20.1250.20">
    <property type="entry name" value="MFS general substrate transporter like domains"/>
    <property type="match status" value="1"/>
</dbReference>
<dbReference type="InterPro" id="IPR020846">
    <property type="entry name" value="MFS_dom"/>
</dbReference>
<evidence type="ECO:0000256" key="6">
    <source>
        <dbReference type="SAM" id="Phobius"/>
    </source>
</evidence>
<feature type="transmembrane region" description="Helical" evidence="6">
    <location>
        <begin position="51"/>
        <end position="72"/>
    </location>
</feature>
<evidence type="ECO:0000256" key="4">
    <source>
        <dbReference type="ARBA" id="ARBA00023136"/>
    </source>
</evidence>
<feature type="transmembrane region" description="Helical" evidence="6">
    <location>
        <begin position="393"/>
        <end position="420"/>
    </location>
</feature>
<comment type="caution">
    <text evidence="8">The sequence shown here is derived from an EMBL/GenBank/DDBJ whole genome shotgun (WGS) entry which is preliminary data.</text>
</comment>
<feature type="transmembrane region" description="Helical" evidence="6">
    <location>
        <begin position="92"/>
        <end position="110"/>
    </location>
</feature>
<gene>
    <name evidence="8" type="ORF">K461DRAFT_308143</name>
</gene>
<accession>A0A9P4MFW8</accession>
<keyword evidence="9" id="KW-1185">Reference proteome</keyword>
<keyword evidence="2 6" id="KW-0812">Transmembrane</keyword>
<feature type="transmembrane region" description="Helical" evidence="6">
    <location>
        <begin position="285"/>
        <end position="304"/>
    </location>
</feature>
<feature type="transmembrane region" description="Helical" evidence="6">
    <location>
        <begin position="122"/>
        <end position="139"/>
    </location>
</feature>
<evidence type="ECO:0000256" key="2">
    <source>
        <dbReference type="ARBA" id="ARBA00022692"/>
    </source>
</evidence>
<dbReference type="GO" id="GO:0022857">
    <property type="term" value="F:transmembrane transporter activity"/>
    <property type="evidence" value="ECO:0007669"/>
    <property type="project" value="InterPro"/>
</dbReference>
<dbReference type="Pfam" id="PF07690">
    <property type="entry name" value="MFS_1"/>
    <property type="match status" value="1"/>
</dbReference>
<feature type="transmembrane region" description="Helical" evidence="6">
    <location>
        <begin position="427"/>
        <end position="449"/>
    </location>
</feature>
<dbReference type="Proteomes" id="UP000799439">
    <property type="component" value="Unassembled WGS sequence"/>
</dbReference>
<dbReference type="SUPFAM" id="SSF103473">
    <property type="entry name" value="MFS general substrate transporter"/>
    <property type="match status" value="1"/>
</dbReference>
<keyword evidence="3 6" id="KW-1133">Transmembrane helix</keyword>
<feature type="transmembrane region" description="Helical" evidence="6">
    <location>
        <begin position="461"/>
        <end position="484"/>
    </location>
</feature>
<feature type="transmembrane region" description="Helical" evidence="6">
    <location>
        <begin position="367"/>
        <end position="387"/>
    </location>
</feature>
<keyword evidence="4 6" id="KW-0472">Membrane</keyword>
<reference evidence="8" key="1">
    <citation type="journal article" date="2020" name="Stud. Mycol.">
        <title>101 Dothideomycetes genomes: a test case for predicting lifestyles and emergence of pathogens.</title>
        <authorList>
            <person name="Haridas S."/>
            <person name="Albert R."/>
            <person name="Binder M."/>
            <person name="Bloem J."/>
            <person name="Labutti K."/>
            <person name="Salamov A."/>
            <person name="Andreopoulos B."/>
            <person name="Baker S."/>
            <person name="Barry K."/>
            <person name="Bills G."/>
            <person name="Bluhm B."/>
            <person name="Cannon C."/>
            <person name="Castanera R."/>
            <person name="Culley D."/>
            <person name="Daum C."/>
            <person name="Ezra D."/>
            <person name="Gonzalez J."/>
            <person name="Henrissat B."/>
            <person name="Kuo A."/>
            <person name="Liang C."/>
            <person name="Lipzen A."/>
            <person name="Lutzoni F."/>
            <person name="Magnuson J."/>
            <person name="Mondo S."/>
            <person name="Nolan M."/>
            <person name="Ohm R."/>
            <person name="Pangilinan J."/>
            <person name="Park H.-J."/>
            <person name="Ramirez L."/>
            <person name="Alfaro M."/>
            <person name="Sun H."/>
            <person name="Tritt A."/>
            <person name="Yoshinaga Y."/>
            <person name="Zwiers L.-H."/>
            <person name="Turgeon B."/>
            <person name="Goodwin S."/>
            <person name="Spatafora J."/>
            <person name="Crous P."/>
            <person name="Grigoriev I."/>
        </authorList>
    </citation>
    <scope>NUCLEOTIDE SEQUENCE</scope>
    <source>
        <strain evidence="8">CBS 260.36</strain>
    </source>
</reference>
<feature type="domain" description="Major facilitator superfamily (MFS) profile" evidence="7">
    <location>
        <begin position="53"/>
        <end position="487"/>
    </location>
</feature>
<evidence type="ECO:0000256" key="5">
    <source>
        <dbReference type="SAM" id="MobiDB-lite"/>
    </source>
</evidence>
<proteinExistence type="predicted"/>
<protein>
    <submittedName>
        <fullName evidence="8">MFS multidrug transporter</fullName>
    </submittedName>
</protein>
<dbReference type="EMBL" id="ML996088">
    <property type="protein sequence ID" value="KAF2151527.1"/>
    <property type="molecule type" value="Genomic_DNA"/>
</dbReference>
<organism evidence="8 9">
    <name type="scientific">Myriangium duriaei CBS 260.36</name>
    <dbReference type="NCBI Taxonomy" id="1168546"/>
    <lineage>
        <taxon>Eukaryota</taxon>
        <taxon>Fungi</taxon>
        <taxon>Dikarya</taxon>
        <taxon>Ascomycota</taxon>
        <taxon>Pezizomycotina</taxon>
        <taxon>Dothideomycetes</taxon>
        <taxon>Dothideomycetidae</taxon>
        <taxon>Myriangiales</taxon>
        <taxon>Myriangiaceae</taxon>
        <taxon>Myriangium</taxon>
    </lineage>
</organism>